<name>A0ABP1QNP0_9HEXA</name>
<comment type="caution">
    <text evidence="1">The sequence shown here is derived from an EMBL/GenBank/DDBJ whole genome shotgun (WGS) entry which is preliminary data.</text>
</comment>
<evidence type="ECO:0000313" key="1">
    <source>
        <dbReference type="EMBL" id="CAL8103111.1"/>
    </source>
</evidence>
<sequence>MDNGTDIHCLVQEFVSVLRDSIRIFYDYRTVQEEFNKRNKNSIVRLTHLGNSNCNRLPNESRNPVLTLKRVITTFCFCGAEFANA</sequence>
<reference evidence="1 2" key="1">
    <citation type="submission" date="2024-08" db="EMBL/GenBank/DDBJ databases">
        <authorList>
            <person name="Cucini C."/>
            <person name="Frati F."/>
        </authorList>
    </citation>
    <scope>NUCLEOTIDE SEQUENCE [LARGE SCALE GENOMIC DNA]</scope>
</reference>
<keyword evidence="2" id="KW-1185">Reference proteome</keyword>
<accession>A0ABP1QNP0</accession>
<organism evidence="1 2">
    <name type="scientific">Orchesella dallaii</name>
    <dbReference type="NCBI Taxonomy" id="48710"/>
    <lineage>
        <taxon>Eukaryota</taxon>
        <taxon>Metazoa</taxon>
        <taxon>Ecdysozoa</taxon>
        <taxon>Arthropoda</taxon>
        <taxon>Hexapoda</taxon>
        <taxon>Collembola</taxon>
        <taxon>Entomobryomorpha</taxon>
        <taxon>Entomobryoidea</taxon>
        <taxon>Orchesellidae</taxon>
        <taxon>Orchesellinae</taxon>
        <taxon>Orchesella</taxon>
    </lineage>
</organism>
<protein>
    <submittedName>
        <fullName evidence="1">Uncharacterized protein</fullName>
    </submittedName>
</protein>
<proteinExistence type="predicted"/>
<dbReference type="EMBL" id="CAXLJM020000034">
    <property type="protein sequence ID" value="CAL8103111.1"/>
    <property type="molecule type" value="Genomic_DNA"/>
</dbReference>
<gene>
    <name evidence="1" type="ORF">ODALV1_LOCUS11350</name>
</gene>
<evidence type="ECO:0000313" key="2">
    <source>
        <dbReference type="Proteomes" id="UP001642540"/>
    </source>
</evidence>
<dbReference type="Proteomes" id="UP001642540">
    <property type="component" value="Unassembled WGS sequence"/>
</dbReference>